<gene>
    <name evidence="2" type="ORF">LD38_00105</name>
</gene>
<dbReference type="Proteomes" id="UP000245905">
    <property type="component" value="Unassembled WGS sequence"/>
</dbReference>
<name>A0A2U2EKM4_9FIRM</name>
<dbReference type="RefSeq" id="WP_109256901.1">
    <property type="nucleotide sequence ID" value="NZ_JRFS01000001.1"/>
</dbReference>
<feature type="region of interest" description="Disordered" evidence="1">
    <location>
        <begin position="1"/>
        <end position="23"/>
    </location>
</feature>
<reference evidence="2 3" key="1">
    <citation type="submission" date="2014-09" db="EMBL/GenBank/DDBJ databases">
        <title>Butyrate-producing bacteria isolated from human gut.</title>
        <authorList>
            <person name="Zhang Q."/>
            <person name="Zhao L."/>
        </authorList>
    </citation>
    <scope>NUCLEOTIDE SEQUENCE [LARGE SCALE GENOMIC DNA]</scope>
    <source>
        <strain evidence="2 3">R22</strain>
    </source>
</reference>
<proteinExistence type="predicted"/>
<comment type="caution">
    <text evidence="2">The sequence shown here is derived from an EMBL/GenBank/DDBJ whole genome shotgun (WGS) entry which is preliminary data.</text>
</comment>
<evidence type="ECO:0000256" key="1">
    <source>
        <dbReference type="SAM" id="MobiDB-lite"/>
    </source>
</evidence>
<dbReference type="AlphaFoldDB" id="A0A2U2EKM4"/>
<organism evidence="2 3">
    <name type="scientific">Agathobacter rectalis</name>
    <dbReference type="NCBI Taxonomy" id="39491"/>
    <lineage>
        <taxon>Bacteria</taxon>
        <taxon>Bacillati</taxon>
        <taxon>Bacillota</taxon>
        <taxon>Clostridia</taxon>
        <taxon>Lachnospirales</taxon>
        <taxon>Lachnospiraceae</taxon>
        <taxon>Agathobacter</taxon>
    </lineage>
</organism>
<accession>A0A2U2EKM4</accession>
<protein>
    <submittedName>
        <fullName evidence="2">Uncharacterized protein</fullName>
    </submittedName>
</protein>
<evidence type="ECO:0000313" key="3">
    <source>
        <dbReference type="Proteomes" id="UP000245905"/>
    </source>
</evidence>
<sequence length="105" mass="12320">MDLERIPVGHRNAMSRPSNPNDDRRLREQIEKANNNGDCIINVGDGYYRPDPNDIEDEVEFNEYMAKELHRARAIQKKRLSMKLTYERWREVGVLTNYTGQVAEP</sequence>
<evidence type="ECO:0000313" key="2">
    <source>
        <dbReference type="EMBL" id="PWE85064.1"/>
    </source>
</evidence>
<dbReference type="EMBL" id="JRFS01000001">
    <property type="protein sequence ID" value="PWE85064.1"/>
    <property type="molecule type" value="Genomic_DNA"/>
</dbReference>